<proteinExistence type="predicted"/>
<dbReference type="SMART" id="SM00256">
    <property type="entry name" value="FBOX"/>
    <property type="match status" value="1"/>
</dbReference>
<dbReference type="InterPro" id="IPR032675">
    <property type="entry name" value="LRR_dom_sf"/>
</dbReference>
<keyword evidence="2" id="KW-1185">Reference proteome</keyword>
<dbReference type="InterPro" id="IPR050232">
    <property type="entry name" value="FBL13/AtMIF1-like"/>
</dbReference>
<feature type="domain" description="F-box" evidence="1">
    <location>
        <begin position="21"/>
        <end position="57"/>
    </location>
</feature>
<dbReference type="Gene3D" id="3.80.10.10">
    <property type="entry name" value="Ribonuclease Inhibitor"/>
    <property type="match status" value="1"/>
</dbReference>
<organism evidence="2 3">
    <name type="scientific">Camelina sativa</name>
    <name type="common">False flax</name>
    <name type="synonym">Myagrum sativum</name>
    <dbReference type="NCBI Taxonomy" id="90675"/>
    <lineage>
        <taxon>Eukaryota</taxon>
        <taxon>Viridiplantae</taxon>
        <taxon>Streptophyta</taxon>
        <taxon>Embryophyta</taxon>
        <taxon>Tracheophyta</taxon>
        <taxon>Spermatophyta</taxon>
        <taxon>Magnoliopsida</taxon>
        <taxon>eudicotyledons</taxon>
        <taxon>Gunneridae</taxon>
        <taxon>Pentapetalae</taxon>
        <taxon>rosids</taxon>
        <taxon>malvids</taxon>
        <taxon>Brassicales</taxon>
        <taxon>Brassicaceae</taxon>
        <taxon>Camelineae</taxon>
        <taxon>Camelina</taxon>
    </lineage>
</organism>
<dbReference type="SUPFAM" id="SSF81383">
    <property type="entry name" value="F-box domain"/>
    <property type="match status" value="1"/>
</dbReference>
<dbReference type="RefSeq" id="XP_019086391.1">
    <property type="nucleotide sequence ID" value="XM_019230846.1"/>
</dbReference>
<dbReference type="InterPro" id="IPR055411">
    <property type="entry name" value="LRR_FXL15/At3g58940/PEG3-like"/>
</dbReference>
<sequence>MVDREKSNQACSQGLSERLKEDRISELPDPLICHILSHLPTKEAVSTSVLSTRWKTLWLWVPKLKLDFREIRDFNAFVSFGDRFFDSSRVSWIDKLKLTIGKHDDDDGFKDTSYITSWIEAAVKRKVQHLRVDFYLRLYYEMPISLHVFEKLVSLKLFCVKLNDVEFVSFPCLKTMDLACVCLSKLSNDAFERLVSCCPVLEDLEIVHCWNVPQHLRVQSRSLKMLNIGHTFGCSQIENGQGVVIDAPLLCCLSIIDDRSKSFIVNNMEYNAKLEVDVTFGLKVTDEASISSGRSLIRSFLSGISKVGDLTIHPQTFKVIISVDVCRRRLAFHMFPYHLGLVSTKE</sequence>
<gene>
    <name evidence="3" type="primary">LOC104753674</name>
</gene>
<dbReference type="GeneID" id="104753674"/>
<dbReference type="InterPro" id="IPR053781">
    <property type="entry name" value="F-box_AtFBL13-like"/>
</dbReference>
<dbReference type="InterPro" id="IPR036047">
    <property type="entry name" value="F-box-like_dom_sf"/>
</dbReference>
<evidence type="ECO:0000313" key="2">
    <source>
        <dbReference type="Proteomes" id="UP000694864"/>
    </source>
</evidence>
<dbReference type="SUPFAM" id="SSF52047">
    <property type="entry name" value="RNI-like"/>
    <property type="match status" value="1"/>
</dbReference>
<name>A0ABM1QI03_CAMSA</name>
<protein>
    <submittedName>
        <fullName evidence="3">FBD-associated F-box protein At5g53635</fullName>
    </submittedName>
</protein>
<evidence type="ECO:0000259" key="1">
    <source>
        <dbReference type="PROSITE" id="PS50181"/>
    </source>
</evidence>
<evidence type="ECO:0000313" key="3">
    <source>
        <dbReference type="RefSeq" id="XP_019086391.1"/>
    </source>
</evidence>
<dbReference type="Pfam" id="PF24758">
    <property type="entry name" value="LRR_At5g56370"/>
    <property type="match status" value="1"/>
</dbReference>
<dbReference type="CDD" id="cd22160">
    <property type="entry name" value="F-box_AtFBL13-like"/>
    <property type="match status" value="1"/>
</dbReference>
<accession>A0ABM1QI03</accession>
<dbReference type="Gene3D" id="1.20.1280.50">
    <property type="match status" value="1"/>
</dbReference>
<reference evidence="2" key="1">
    <citation type="journal article" date="2014" name="Nat. Commun.">
        <title>The emerging biofuel crop Camelina sativa retains a highly undifferentiated hexaploid genome structure.</title>
        <authorList>
            <person name="Kagale S."/>
            <person name="Koh C."/>
            <person name="Nixon J."/>
            <person name="Bollina V."/>
            <person name="Clarke W.E."/>
            <person name="Tuteja R."/>
            <person name="Spillane C."/>
            <person name="Robinson S.J."/>
            <person name="Links M.G."/>
            <person name="Clarke C."/>
            <person name="Higgins E.E."/>
            <person name="Huebert T."/>
            <person name="Sharpe A.G."/>
            <person name="Parkin I.A."/>
        </authorList>
    </citation>
    <scope>NUCLEOTIDE SEQUENCE [LARGE SCALE GENOMIC DNA]</scope>
    <source>
        <strain evidence="2">cv. DH55</strain>
    </source>
</reference>
<dbReference type="InterPro" id="IPR001810">
    <property type="entry name" value="F-box_dom"/>
</dbReference>
<dbReference type="Proteomes" id="UP000694864">
    <property type="component" value="Chromosome 2"/>
</dbReference>
<reference evidence="3" key="2">
    <citation type="submission" date="2025-08" db="UniProtKB">
        <authorList>
            <consortium name="RefSeq"/>
        </authorList>
    </citation>
    <scope>IDENTIFICATION</scope>
    <source>
        <tissue evidence="3">Leaf</tissue>
    </source>
</reference>
<dbReference type="Pfam" id="PF00646">
    <property type="entry name" value="F-box"/>
    <property type="match status" value="1"/>
</dbReference>
<dbReference type="PROSITE" id="PS50181">
    <property type="entry name" value="FBOX"/>
    <property type="match status" value="1"/>
</dbReference>
<dbReference type="PANTHER" id="PTHR31900:SF33">
    <property type="entry name" value="PROTEIN WITH RNI-LIKE_FBD-LIKE DOMAIN"/>
    <property type="match status" value="1"/>
</dbReference>
<dbReference type="PANTHER" id="PTHR31900">
    <property type="entry name" value="F-BOX/RNI SUPERFAMILY PROTEIN-RELATED"/>
    <property type="match status" value="1"/>
</dbReference>